<gene>
    <name evidence="1" type="ORF">GYA55_09655</name>
</gene>
<organism evidence="1 2">
    <name type="scientific">SAR324 cluster bacterium</name>
    <dbReference type="NCBI Taxonomy" id="2024889"/>
    <lineage>
        <taxon>Bacteria</taxon>
        <taxon>Deltaproteobacteria</taxon>
        <taxon>SAR324 cluster</taxon>
    </lineage>
</organism>
<name>A0A7X9FT43_9DELT</name>
<feature type="non-terminal residue" evidence="1">
    <location>
        <position position="1"/>
    </location>
</feature>
<dbReference type="EMBL" id="JAAZON010000435">
    <property type="protein sequence ID" value="NMC63416.1"/>
    <property type="molecule type" value="Genomic_DNA"/>
</dbReference>
<dbReference type="Proteomes" id="UP000524246">
    <property type="component" value="Unassembled WGS sequence"/>
</dbReference>
<evidence type="ECO:0000313" key="1">
    <source>
        <dbReference type="EMBL" id="NMC63416.1"/>
    </source>
</evidence>
<accession>A0A7X9FT43</accession>
<sequence length="104" mass="11878">VPGRINPRSVQREVMGLKGKQLLRERVKETALLVVHALYEKELKALDFPSDKESLSKHQDIIDAILVGRLALIRVKSAIQAGMPPQRLFDEKLTGRRIRVRMKL</sequence>
<dbReference type="AlphaFoldDB" id="A0A7X9FT43"/>
<reference evidence="1 2" key="1">
    <citation type="journal article" date="2020" name="Biotechnol. Biofuels">
        <title>New insights from the biogas microbiome by comprehensive genome-resolved metagenomics of nearly 1600 species originating from multiple anaerobic digesters.</title>
        <authorList>
            <person name="Campanaro S."/>
            <person name="Treu L."/>
            <person name="Rodriguez-R L.M."/>
            <person name="Kovalovszki A."/>
            <person name="Ziels R.M."/>
            <person name="Maus I."/>
            <person name="Zhu X."/>
            <person name="Kougias P.G."/>
            <person name="Basile A."/>
            <person name="Luo G."/>
            <person name="Schluter A."/>
            <person name="Konstantinidis K.T."/>
            <person name="Angelidaki I."/>
        </authorList>
    </citation>
    <scope>NUCLEOTIDE SEQUENCE [LARGE SCALE GENOMIC DNA]</scope>
    <source>
        <strain evidence="1">AS27yjCOA_65</strain>
    </source>
</reference>
<evidence type="ECO:0000313" key="2">
    <source>
        <dbReference type="Proteomes" id="UP000524246"/>
    </source>
</evidence>
<comment type="caution">
    <text evidence="1">The sequence shown here is derived from an EMBL/GenBank/DDBJ whole genome shotgun (WGS) entry which is preliminary data.</text>
</comment>
<proteinExistence type="predicted"/>
<protein>
    <submittedName>
        <fullName evidence="1">Uncharacterized protein</fullName>
    </submittedName>
</protein>